<evidence type="ECO:0000313" key="4">
    <source>
        <dbReference type="Proteomes" id="UP000321548"/>
    </source>
</evidence>
<keyword evidence="4" id="KW-1185">Reference proteome</keyword>
<feature type="compositionally biased region" description="Polar residues" evidence="1">
    <location>
        <begin position="87"/>
        <end position="96"/>
    </location>
</feature>
<organism evidence="3 4">
    <name type="scientific">Zeimonas arvi</name>
    <dbReference type="NCBI Taxonomy" id="2498847"/>
    <lineage>
        <taxon>Bacteria</taxon>
        <taxon>Pseudomonadati</taxon>
        <taxon>Pseudomonadota</taxon>
        <taxon>Betaproteobacteria</taxon>
        <taxon>Burkholderiales</taxon>
        <taxon>Burkholderiaceae</taxon>
        <taxon>Zeimonas</taxon>
    </lineage>
</organism>
<gene>
    <name evidence="3" type="ORF">FHP08_09480</name>
</gene>
<feature type="signal peptide" evidence="2">
    <location>
        <begin position="1"/>
        <end position="22"/>
    </location>
</feature>
<dbReference type="PROSITE" id="PS51257">
    <property type="entry name" value="PROKAR_LIPOPROTEIN"/>
    <property type="match status" value="1"/>
</dbReference>
<evidence type="ECO:0000256" key="2">
    <source>
        <dbReference type="SAM" id="SignalP"/>
    </source>
</evidence>
<evidence type="ECO:0000313" key="3">
    <source>
        <dbReference type="EMBL" id="TXL66289.1"/>
    </source>
</evidence>
<evidence type="ECO:0000256" key="1">
    <source>
        <dbReference type="SAM" id="MobiDB-lite"/>
    </source>
</evidence>
<feature type="compositionally biased region" description="Low complexity" evidence="1">
    <location>
        <begin position="60"/>
        <end position="81"/>
    </location>
</feature>
<comment type="caution">
    <text evidence="3">The sequence shown here is derived from an EMBL/GenBank/DDBJ whole genome shotgun (WGS) entry which is preliminary data.</text>
</comment>
<feature type="region of interest" description="Disordered" evidence="1">
    <location>
        <begin position="24"/>
        <end position="124"/>
    </location>
</feature>
<accession>A0A5C8NYF1</accession>
<dbReference type="AlphaFoldDB" id="A0A5C8NYF1"/>
<dbReference type="Proteomes" id="UP000321548">
    <property type="component" value="Unassembled WGS sequence"/>
</dbReference>
<reference evidence="3 4" key="1">
    <citation type="submission" date="2019-06" db="EMBL/GenBank/DDBJ databases">
        <title>Quisquiliibacterium sp. nov., isolated from a maize field.</title>
        <authorList>
            <person name="Lin S.-Y."/>
            <person name="Tsai C.-F."/>
            <person name="Young C.-C."/>
        </authorList>
    </citation>
    <scope>NUCLEOTIDE SEQUENCE [LARGE SCALE GENOMIC DNA]</scope>
    <source>
        <strain evidence="3 4">CC-CFT501</strain>
    </source>
</reference>
<sequence length="124" mass="12378">MEDKTMRIRHTLAAMALPLALAACDRQPEATPPEPQGTASSNDSGAAPIAKSGDQPVPGPTGTVYPVPPASAAGQAPAPADAGEDSPATQPASTLSEAEEESKMPLAGHGNNHSSDSLKAGATR</sequence>
<keyword evidence="2" id="KW-0732">Signal</keyword>
<evidence type="ECO:0008006" key="5">
    <source>
        <dbReference type="Google" id="ProtNLM"/>
    </source>
</evidence>
<protein>
    <recommendedName>
        <fullName evidence="5">Lipoprotein</fullName>
    </recommendedName>
</protein>
<feature type="chain" id="PRO_5022772844" description="Lipoprotein" evidence="2">
    <location>
        <begin position="23"/>
        <end position="124"/>
    </location>
</feature>
<proteinExistence type="predicted"/>
<dbReference type="RefSeq" id="WP_147704200.1">
    <property type="nucleotide sequence ID" value="NZ_VDUY01000003.1"/>
</dbReference>
<name>A0A5C8NYF1_9BURK</name>
<dbReference type="EMBL" id="VDUY01000003">
    <property type="protein sequence ID" value="TXL66289.1"/>
    <property type="molecule type" value="Genomic_DNA"/>
</dbReference>